<keyword evidence="1" id="KW-0812">Transmembrane</keyword>
<proteinExistence type="predicted"/>
<dbReference type="EMBL" id="CAJNJA010006689">
    <property type="protein sequence ID" value="CAE7214083.1"/>
    <property type="molecule type" value="Genomic_DNA"/>
</dbReference>
<comment type="caution">
    <text evidence="2">The sequence shown here is derived from an EMBL/GenBank/DDBJ whole genome shotgun (WGS) entry which is preliminary data.</text>
</comment>
<dbReference type="AlphaFoldDB" id="A0A812JTP1"/>
<keyword evidence="1" id="KW-0472">Membrane</keyword>
<name>A0A812JTP1_9DINO</name>
<evidence type="ECO:0000313" key="2">
    <source>
        <dbReference type="EMBL" id="CAE7214083.1"/>
    </source>
</evidence>
<evidence type="ECO:0000256" key="1">
    <source>
        <dbReference type="SAM" id="Phobius"/>
    </source>
</evidence>
<feature type="transmembrane region" description="Helical" evidence="1">
    <location>
        <begin position="20"/>
        <end position="39"/>
    </location>
</feature>
<sequence>LVPCWTIFPLVSSGFRRSGSFALCAAVLWLAITCLGQILPNRHFLPLAALPDFCLGAAAARYVEAPEETLGEKVEARPDSTGLMLERERVVAAGRVPWSLLADASAAIIVSLVTFVPASFRNAWDEAELFREASGFDHFLAPLIASFLLCSSQGGGKGAVQTVLRHQSMASLGHYSLYVYLFQEPLFRSIEAFVPDLEDSAEGFVFFVLCLWLISGLYAEKVEPMLLKISVSSASSDSEPTESTS</sequence>
<evidence type="ECO:0000313" key="3">
    <source>
        <dbReference type="Proteomes" id="UP000601435"/>
    </source>
</evidence>
<dbReference type="OrthoDB" id="416609at2759"/>
<accession>A0A812JTP1</accession>
<gene>
    <name evidence="2" type="ORF">SNEC2469_LOCUS2356</name>
</gene>
<dbReference type="Proteomes" id="UP000601435">
    <property type="component" value="Unassembled WGS sequence"/>
</dbReference>
<keyword evidence="1" id="KW-1133">Transmembrane helix</keyword>
<protein>
    <submittedName>
        <fullName evidence="2">Uncharacterized protein</fullName>
    </submittedName>
</protein>
<organism evidence="2 3">
    <name type="scientific">Symbiodinium necroappetens</name>
    <dbReference type="NCBI Taxonomy" id="1628268"/>
    <lineage>
        <taxon>Eukaryota</taxon>
        <taxon>Sar</taxon>
        <taxon>Alveolata</taxon>
        <taxon>Dinophyceae</taxon>
        <taxon>Suessiales</taxon>
        <taxon>Symbiodiniaceae</taxon>
        <taxon>Symbiodinium</taxon>
    </lineage>
</organism>
<feature type="non-terminal residue" evidence="2">
    <location>
        <position position="245"/>
    </location>
</feature>
<reference evidence="2" key="1">
    <citation type="submission" date="2021-02" db="EMBL/GenBank/DDBJ databases">
        <authorList>
            <person name="Dougan E. K."/>
            <person name="Rhodes N."/>
            <person name="Thang M."/>
            <person name="Chan C."/>
        </authorList>
    </citation>
    <scope>NUCLEOTIDE SEQUENCE</scope>
</reference>
<keyword evidence="3" id="KW-1185">Reference proteome</keyword>